<dbReference type="EC" id="2.5.1.145" evidence="7"/>
<feature type="transmembrane region" description="Helical" evidence="7">
    <location>
        <begin position="234"/>
        <end position="252"/>
    </location>
</feature>
<proteinExistence type="inferred from homology"/>
<name>A0A2M7BVE4_9BACT</name>
<feature type="transmembrane region" description="Helical" evidence="7">
    <location>
        <begin position="267"/>
        <end position="289"/>
    </location>
</feature>
<dbReference type="EMBL" id="PEUX01000001">
    <property type="protein sequence ID" value="PIV10521.1"/>
    <property type="molecule type" value="Genomic_DNA"/>
</dbReference>
<accession>A0A2M7BVE4</accession>
<evidence type="ECO:0000256" key="1">
    <source>
        <dbReference type="ARBA" id="ARBA00007150"/>
    </source>
</evidence>
<evidence type="ECO:0000256" key="5">
    <source>
        <dbReference type="ARBA" id="ARBA00022989"/>
    </source>
</evidence>
<evidence type="ECO:0000256" key="3">
    <source>
        <dbReference type="ARBA" id="ARBA00022679"/>
    </source>
</evidence>
<feature type="transmembrane region" description="Helical" evidence="7">
    <location>
        <begin position="39"/>
        <end position="59"/>
    </location>
</feature>
<comment type="subcellular location">
    <subcellularLocation>
        <location evidence="7">Cell membrane</location>
        <topology evidence="7">Multi-pass membrane protein</topology>
    </subcellularLocation>
</comment>
<dbReference type="GO" id="GO:0005886">
    <property type="term" value="C:plasma membrane"/>
    <property type="evidence" value="ECO:0007669"/>
    <property type="project" value="UniProtKB-SubCell"/>
</dbReference>
<protein>
    <recommendedName>
        <fullName evidence="7">Phosphatidylglycerol--prolipoprotein diacylglyceryl transferase</fullName>
        <ecNumber evidence="7">2.5.1.145</ecNumber>
    </recommendedName>
</protein>
<comment type="pathway">
    <text evidence="7">Protein modification; lipoprotein biosynthesis (diacylglyceryl transfer).</text>
</comment>
<keyword evidence="6 7" id="KW-0472">Membrane</keyword>
<keyword evidence="3 7" id="KW-0808">Transferase</keyword>
<dbReference type="Pfam" id="PF01790">
    <property type="entry name" value="LGT"/>
    <property type="match status" value="2"/>
</dbReference>
<evidence type="ECO:0000256" key="7">
    <source>
        <dbReference type="HAMAP-Rule" id="MF_01147"/>
    </source>
</evidence>
<evidence type="ECO:0000256" key="4">
    <source>
        <dbReference type="ARBA" id="ARBA00022692"/>
    </source>
</evidence>
<dbReference type="Proteomes" id="UP000229894">
    <property type="component" value="Unassembled WGS sequence"/>
</dbReference>
<evidence type="ECO:0000313" key="8">
    <source>
        <dbReference type="EMBL" id="PIV10521.1"/>
    </source>
</evidence>
<reference evidence="9" key="1">
    <citation type="submission" date="2017-09" db="EMBL/GenBank/DDBJ databases">
        <title>Depth-based differentiation of microbial function through sediment-hosted aquifers and enrichment of novel symbionts in the deep terrestrial subsurface.</title>
        <authorList>
            <person name="Probst A.J."/>
            <person name="Ladd B."/>
            <person name="Jarett J.K."/>
            <person name="Geller-Mcgrath D.E."/>
            <person name="Sieber C.M.K."/>
            <person name="Emerson J.B."/>
            <person name="Anantharaman K."/>
            <person name="Thomas B.C."/>
            <person name="Malmstrom R."/>
            <person name="Stieglmeier M."/>
            <person name="Klingl A."/>
            <person name="Woyke T."/>
            <person name="Ryan C.M."/>
            <person name="Banfield J.F."/>
        </authorList>
    </citation>
    <scope>NUCLEOTIDE SEQUENCE [LARGE SCALE GENOMIC DNA]</scope>
</reference>
<feature type="binding site" evidence="7">
    <location>
        <position position="178"/>
    </location>
    <ligand>
        <name>a 1,2-diacyl-sn-glycero-3-phospho-(1'-sn-glycerol)</name>
        <dbReference type="ChEBI" id="CHEBI:64716"/>
    </ligand>
</feature>
<feature type="transmembrane region" description="Helical" evidence="7">
    <location>
        <begin position="106"/>
        <end position="131"/>
    </location>
</feature>
<gene>
    <name evidence="7" type="primary">lgt</name>
    <name evidence="8" type="ORF">COS49_00070</name>
</gene>
<dbReference type="AlphaFoldDB" id="A0A2M7BVE4"/>
<evidence type="ECO:0000313" key="9">
    <source>
        <dbReference type="Proteomes" id="UP000229894"/>
    </source>
</evidence>
<evidence type="ECO:0000256" key="6">
    <source>
        <dbReference type="ARBA" id="ARBA00023136"/>
    </source>
</evidence>
<dbReference type="UniPathway" id="UPA00664"/>
<keyword evidence="2 7" id="KW-1003">Cell membrane</keyword>
<comment type="catalytic activity">
    <reaction evidence="7">
        <text>L-cysteinyl-[prolipoprotein] + a 1,2-diacyl-sn-glycero-3-phospho-(1'-sn-glycerol) = an S-1,2-diacyl-sn-glyceryl-L-cysteinyl-[prolipoprotein] + sn-glycerol 1-phosphate + H(+)</text>
        <dbReference type="Rhea" id="RHEA:56712"/>
        <dbReference type="Rhea" id="RHEA-COMP:14679"/>
        <dbReference type="Rhea" id="RHEA-COMP:14680"/>
        <dbReference type="ChEBI" id="CHEBI:15378"/>
        <dbReference type="ChEBI" id="CHEBI:29950"/>
        <dbReference type="ChEBI" id="CHEBI:57685"/>
        <dbReference type="ChEBI" id="CHEBI:64716"/>
        <dbReference type="ChEBI" id="CHEBI:140658"/>
        <dbReference type="EC" id="2.5.1.145"/>
    </reaction>
</comment>
<feature type="transmembrane region" description="Helical" evidence="7">
    <location>
        <begin position="71"/>
        <end position="94"/>
    </location>
</feature>
<comment type="function">
    <text evidence="7">Catalyzes the transfer of the diacylglyceryl group from phosphatidylglycerol to the sulfhydryl group of the N-terminal cysteine of a prolipoprotein, the first step in the formation of mature lipoproteins.</text>
</comment>
<dbReference type="PANTHER" id="PTHR30589">
    <property type="entry name" value="PROLIPOPROTEIN DIACYLGLYCERYL TRANSFERASE"/>
    <property type="match status" value="1"/>
</dbReference>
<dbReference type="InterPro" id="IPR001640">
    <property type="entry name" value="Lgt"/>
</dbReference>
<feature type="transmembrane region" description="Helical" evidence="7">
    <location>
        <begin position="209"/>
        <end position="227"/>
    </location>
</feature>
<evidence type="ECO:0000256" key="2">
    <source>
        <dbReference type="ARBA" id="ARBA00022475"/>
    </source>
</evidence>
<dbReference type="GO" id="GO:0042158">
    <property type="term" value="P:lipoprotein biosynthetic process"/>
    <property type="evidence" value="ECO:0007669"/>
    <property type="project" value="UniProtKB-UniRule"/>
</dbReference>
<dbReference type="GO" id="GO:0008961">
    <property type="term" value="F:phosphatidylglycerol-prolipoprotein diacylglyceryl transferase activity"/>
    <property type="evidence" value="ECO:0007669"/>
    <property type="project" value="UniProtKB-UniRule"/>
</dbReference>
<dbReference type="PANTHER" id="PTHR30589:SF0">
    <property type="entry name" value="PHOSPHATIDYLGLYCEROL--PROLIPOPROTEIN DIACYLGLYCERYL TRANSFERASE"/>
    <property type="match status" value="1"/>
</dbReference>
<dbReference type="HAMAP" id="MF_01147">
    <property type="entry name" value="Lgt"/>
    <property type="match status" value="1"/>
</dbReference>
<comment type="similarity">
    <text evidence="1 7">Belongs to the Lgt family.</text>
</comment>
<keyword evidence="5 7" id="KW-1133">Transmembrane helix</keyword>
<feature type="transmembrane region" description="Helical" evidence="7">
    <location>
        <begin position="152"/>
        <end position="176"/>
    </location>
</feature>
<organism evidence="8 9">
    <name type="scientific">Candidatus Portnoybacteria bacterium CG03_land_8_20_14_0_80_41_10</name>
    <dbReference type="NCBI Taxonomy" id="1974808"/>
    <lineage>
        <taxon>Bacteria</taxon>
        <taxon>Candidatus Portnoyibacteriota</taxon>
    </lineage>
</organism>
<keyword evidence="4 7" id="KW-0812">Transmembrane</keyword>
<comment type="caution">
    <text evidence="8">The sequence shown here is derived from an EMBL/GenBank/DDBJ whole genome shotgun (WGS) entry which is preliminary data.</text>
</comment>
<sequence>MAGNYKDCRPFLISGENDTIDLMIPYFSYSQIQIGPLTLYPWGLFLGLAFLIGSWLVFRESAKKGIEPKKVFWLIISVFLGGMIGSRLAFLLQFPQYYLVHPSEVFRVWAGGLMFYGGFFGALIAGWLYWNKQNKGTPFLLRPFQKGRSKKGVPLAISFLQIADAVTPALALGIFITRIGCSLINDHQGAITSLPWAIQWSDGTLRHPVAEYLALNGLLMFLVFWFLRNRLKKPGQLFIVFLFWYSVSRFLLDFTRAIDTPLADPHYFGLFVSQWLGLFVIIGLTAFLIKKKTIIRRFLLI</sequence>